<reference evidence="1" key="2">
    <citation type="submission" date="2020-11" db="EMBL/GenBank/DDBJ databases">
        <authorList>
            <person name="McCartney M.A."/>
            <person name="Auch B."/>
            <person name="Kono T."/>
            <person name="Mallez S."/>
            <person name="Becker A."/>
            <person name="Gohl D.M."/>
            <person name="Silverstein K.A.T."/>
            <person name="Koren S."/>
            <person name="Bechman K.B."/>
            <person name="Herman A."/>
            <person name="Abrahante J.E."/>
            <person name="Garbe J."/>
        </authorList>
    </citation>
    <scope>NUCLEOTIDE SEQUENCE</scope>
    <source>
        <strain evidence="1">Duluth1</strain>
        <tissue evidence="1">Whole animal</tissue>
    </source>
</reference>
<accession>A0A9D4MMP1</accession>
<evidence type="ECO:0000313" key="2">
    <source>
        <dbReference type="Proteomes" id="UP000828390"/>
    </source>
</evidence>
<sequence>MPVPAEQLGQHCSGSMGPIQAGQLILSHITDPLRHWHLSHGLPVIEGIEAPEIMTLEKQKGL</sequence>
<organism evidence="1 2">
    <name type="scientific">Dreissena polymorpha</name>
    <name type="common">Zebra mussel</name>
    <name type="synonym">Mytilus polymorpha</name>
    <dbReference type="NCBI Taxonomy" id="45954"/>
    <lineage>
        <taxon>Eukaryota</taxon>
        <taxon>Metazoa</taxon>
        <taxon>Spiralia</taxon>
        <taxon>Lophotrochozoa</taxon>
        <taxon>Mollusca</taxon>
        <taxon>Bivalvia</taxon>
        <taxon>Autobranchia</taxon>
        <taxon>Heteroconchia</taxon>
        <taxon>Euheterodonta</taxon>
        <taxon>Imparidentia</taxon>
        <taxon>Neoheterodontei</taxon>
        <taxon>Myida</taxon>
        <taxon>Dreissenoidea</taxon>
        <taxon>Dreissenidae</taxon>
        <taxon>Dreissena</taxon>
    </lineage>
</organism>
<gene>
    <name evidence="1" type="ORF">DPMN_001948</name>
</gene>
<dbReference type="EMBL" id="JAIWYP010000001">
    <property type="protein sequence ID" value="KAH3878067.1"/>
    <property type="molecule type" value="Genomic_DNA"/>
</dbReference>
<evidence type="ECO:0000313" key="1">
    <source>
        <dbReference type="EMBL" id="KAH3878067.1"/>
    </source>
</evidence>
<proteinExistence type="predicted"/>
<comment type="caution">
    <text evidence="1">The sequence shown here is derived from an EMBL/GenBank/DDBJ whole genome shotgun (WGS) entry which is preliminary data.</text>
</comment>
<protein>
    <submittedName>
        <fullName evidence="1">Uncharacterized protein</fullName>
    </submittedName>
</protein>
<dbReference type="AlphaFoldDB" id="A0A9D4MMP1"/>
<reference evidence="1" key="1">
    <citation type="journal article" date="2019" name="bioRxiv">
        <title>The Genome of the Zebra Mussel, Dreissena polymorpha: A Resource for Invasive Species Research.</title>
        <authorList>
            <person name="McCartney M.A."/>
            <person name="Auch B."/>
            <person name="Kono T."/>
            <person name="Mallez S."/>
            <person name="Zhang Y."/>
            <person name="Obille A."/>
            <person name="Becker A."/>
            <person name="Abrahante J.E."/>
            <person name="Garbe J."/>
            <person name="Badalamenti J.P."/>
            <person name="Herman A."/>
            <person name="Mangelson H."/>
            <person name="Liachko I."/>
            <person name="Sullivan S."/>
            <person name="Sone E.D."/>
            <person name="Koren S."/>
            <person name="Silverstein K.A.T."/>
            <person name="Beckman K.B."/>
            <person name="Gohl D.M."/>
        </authorList>
    </citation>
    <scope>NUCLEOTIDE SEQUENCE</scope>
    <source>
        <strain evidence="1">Duluth1</strain>
        <tissue evidence="1">Whole animal</tissue>
    </source>
</reference>
<dbReference type="Proteomes" id="UP000828390">
    <property type="component" value="Unassembled WGS sequence"/>
</dbReference>
<keyword evidence="2" id="KW-1185">Reference proteome</keyword>
<name>A0A9D4MMP1_DREPO</name>